<evidence type="ECO:0000259" key="2">
    <source>
        <dbReference type="Pfam" id="PF04763"/>
    </source>
</evidence>
<reference evidence="4" key="1">
    <citation type="submission" date="2017-11" db="EMBL/GenBank/DDBJ databases">
        <authorList>
            <person name="Seth-Smith MB H."/>
        </authorList>
    </citation>
    <scope>NUCLEOTIDE SEQUENCE [LARGE SCALE GENOMIC DNA]</scope>
</reference>
<proteinExistence type="predicted"/>
<dbReference type="AlphaFoldDB" id="A0A2R8FAY0"/>
<accession>A0A2R8FAY0</accession>
<gene>
    <name evidence="3" type="ORF">C10C_0421</name>
</gene>
<evidence type="ECO:0000259" key="1">
    <source>
        <dbReference type="Pfam" id="PF04746"/>
    </source>
</evidence>
<keyword evidence="4" id="KW-1185">Reference proteome</keyword>
<dbReference type="RefSeq" id="WP_162295473.1">
    <property type="nucleotide sequence ID" value="NZ_LT993738.1"/>
</dbReference>
<name>A0A2R8FAY0_9CHLA</name>
<dbReference type="InterPro" id="IPR006835">
    <property type="entry name" value="DUF575"/>
</dbReference>
<dbReference type="Proteomes" id="UP000244926">
    <property type="component" value="Chromosome I"/>
</dbReference>
<dbReference type="KEGG" id="csee:C10C_0421"/>
<evidence type="ECO:0000313" key="3">
    <source>
        <dbReference type="EMBL" id="SPN73588.1"/>
    </source>
</evidence>
<feature type="domain" description="DUF575" evidence="1">
    <location>
        <begin position="19"/>
        <end position="118"/>
    </location>
</feature>
<organism evidence="3 4">
    <name type="scientific">Chlamydia serpentis</name>
    <dbReference type="NCBI Taxonomy" id="1967782"/>
    <lineage>
        <taxon>Bacteria</taxon>
        <taxon>Pseudomonadati</taxon>
        <taxon>Chlamydiota</taxon>
        <taxon>Chlamydiia</taxon>
        <taxon>Chlamydiales</taxon>
        <taxon>Chlamydiaceae</taxon>
        <taxon>Chlamydia/Chlamydophila group</taxon>
        <taxon>Chlamydia</taxon>
    </lineage>
</organism>
<dbReference type="Pfam" id="PF04746">
    <property type="entry name" value="DUF575"/>
    <property type="match status" value="1"/>
</dbReference>
<sequence length="697" mass="79509">MNYYLHSWFTTIRYHFVQAFDVSRPLYSRITDFALGIIKAIPIVGHIFIGIEWLISCCRKQAVSQPIFSSDVAKILKVERRVGQDHISRIENQMRGLRKIIYTEHQDRIHGHFKEAPYADMSSSEFLELRSGIDIQEIGKAFSKIRSRITRSYIYAPSLQVDTIAIVGINLINPEEYENFVRLANEVQRLYPNTEITLYLATNFHGTWRQDTSSNREELFSLLGLHSSIDYISEHKCFPAILGPENLKEFELMIGCYGEQSCLTDGQVLQKAIGVSTKETPWVNVMHKLDPICKCEVPLSLNTEEDKDDLYKNLSFLDNHFHTLGIGIGPGESGILLDRQRLHAPLSQGYYCPSYLADLHNEELKILLFSTFLDPEEITKEELRKVSINFGNTSNTASWIHFLRLVACNEKEKHLVVVYNDPSLKKDSLSSEEISILIQELSKEGYGYLNIVSCDICQDSVVQKRLVLHENGNGRSVTVLISRMPESHPDICNLQLASERMLVSSKKGTADAYAAGCKILAFDDSSQPWVLNHNTYAQMMQDQEVSTQEFLCKERLTVRLCNKITKEKNLIFSIDAAIKHALLRFHNPDLFGDERDSLGSSVINALVSYVSNLEVTNYKTSERGVIESKNILLTREDHKVTVFFESFDKLANDVCLLYPEESLFIFKSTGISDDDISIFDEEELSEDKSLKKRPKSF</sequence>
<dbReference type="InterPro" id="IPR006850">
    <property type="entry name" value="DUF562"/>
</dbReference>
<feature type="domain" description="DUF562" evidence="2">
    <location>
        <begin position="399"/>
        <end position="543"/>
    </location>
</feature>
<dbReference type="EMBL" id="LT993738">
    <property type="protein sequence ID" value="SPN73588.1"/>
    <property type="molecule type" value="Genomic_DNA"/>
</dbReference>
<protein>
    <submittedName>
        <fullName evidence="3">Uncharacterized protein</fullName>
    </submittedName>
</protein>
<evidence type="ECO:0000313" key="4">
    <source>
        <dbReference type="Proteomes" id="UP000244926"/>
    </source>
</evidence>
<dbReference type="Pfam" id="PF04763">
    <property type="entry name" value="DUF562"/>
    <property type="match status" value="1"/>
</dbReference>